<evidence type="ECO:0000256" key="1">
    <source>
        <dbReference type="ARBA" id="ARBA00001946"/>
    </source>
</evidence>
<evidence type="ECO:0000259" key="4">
    <source>
        <dbReference type="PROSITE" id="PS51462"/>
    </source>
</evidence>
<evidence type="ECO:0000256" key="2">
    <source>
        <dbReference type="ARBA" id="ARBA00022801"/>
    </source>
</evidence>
<dbReference type="PANTHER" id="PTHR43736:SF1">
    <property type="entry name" value="DIHYDRONEOPTERIN TRIPHOSPHATE DIPHOSPHATASE"/>
    <property type="match status" value="1"/>
</dbReference>
<name>A0ABV6ZV21_9PROT</name>
<evidence type="ECO:0000313" key="6">
    <source>
        <dbReference type="Proteomes" id="UP001595379"/>
    </source>
</evidence>
<evidence type="ECO:0000313" key="5">
    <source>
        <dbReference type="EMBL" id="MFC2925260.1"/>
    </source>
</evidence>
<organism evidence="5 6">
    <name type="scientific">Hyphobacterium vulgare</name>
    <dbReference type="NCBI Taxonomy" id="1736751"/>
    <lineage>
        <taxon>Bacteria</taxon>
        <taxon>Pseudomonadati</taxon>
        <taxon>Pseudomonadota</taxon>
        <taxon>Alphaproteobacteria</taxon>
        <taxon>Maricaulales</taxon>
        <taxon>Maricaulaceae</taxon>
        <taxon>Hyphobacterium</taxon>
    </lineage>
</organism>
<dbReference type="RefSeq" id="WP_343164137.1">
    <property type="nucleotide sequence ID" value="NZ_JBHRSV010000001.1"/>
</dbReference>
<comment type="similarity">
    <text evidence="3">Belongs to the Nudix hydrolase family.</text>
</comment>
<dbReference type="PANTHER" id="PTHR43736">
    <property type="entry name" value="ADP-RIBOSE PYROPHOSPHATASE"/>
    <property type="match status" value="1"/>
</dbReference>
<sequence>MSTGKLPLACIGVVCRRGDEVLLVKRGREPLKGKWSIPGGKLEYGEKVAAGALRELMEETGVTARITGLIDVVDSIMDDAHYVLIDFEAEWISGEPVAADDAQEAAFFPLAEALEKVSWDETRRVITPRAPASPHSHD</sequence>
<evidence type="ECO:0000256" key="3">
    <source>
        <dbReference type="RuleBase" id="RU003476"/>
    </source>
</evidence>
<dbReference type="PROSITE" id="PS00893">
    <property type="entry name" value="NUDIX_BOX"/>
    <property type="match status" value="1"/>
</dbReference>
<dbReference type="Proteomes" id="UP001595379">
    <property type="component" value="Unassembled WGS sequence"/>
</dbReference>
<dbReference type="EMBL" id="JBHRSV010000001">
    <property type="protein sequence ID" value="MFC2925260.1"/>
    <property type="molecule type" value="Genomic_DNA"/>
</dbReference>
<dbReference type="InterPro" id="IPR020084">
    <property type="entry name" value="NUDIX_hydrolase_CS"/>
</dbReference>
<dbReference type="Gene3D" id="3.90.79.10">
    <property type="entry name" value="Nucleoside Triphosphate Pyrophosphohydrolase"/>
    <property type="match status" value="1"/>
</dbReference>
<reference evidence="6" key="1">
    <citation type="journal article" date="2019" name="Int. J. Syst. Evol. Microbiol.">
        <title>The Global Catalogue of Microorganisms (GCM) 10K type strain sequencing project: providing services to taxonomists for standard genome sequencing and annotation.</title>
        <authorList>
            <consortium name="The Broad Institute Genomics Platform"/>
            <consortium name="The Broad Institute Genome Sequencing Center for Infectious Disease"/>
            <person name="Wu L."/>
            <person name="Ma J."/>
        </authorList>
    </citation>
    <scope>NUCLEOTIDE SEQUENCE [LARGE SCALE GENOMIC DNA]</scope>
    <source>
        <strain evidence="6">KCTC 52487</strain>
    </source>
</reference>
<dbReference type="InterPro" id="IPR000086">
    <property type="entry name" value="NUDIX_hydrolase_dom"/>
</dbReference>
<dbReference type="GO" id="GO:0016787">
    <property type="term" value="F:hydrolase activity"/>
    <property type="evidence" value="ECO:0007669"/>
    <property type="project" value="UniProtKB-KW"/>
</dbReference>
<dbReference type="PRINTS" id="PR00502">
    <property type="entry name" value="NUDIXFAMILY"/>
</dbReference>
<comment type="cofactor">
    <cofactor evidence="1">
        <name>Mg(2+)</name>
        <dbReference type="ChEBI" id="CHEBI:18420"/>
    </cofactor>
</comment>
<dbReference type="SUPFAM" id="SSF55811">
    <property type="entry name" value="Nudix"/>
    <property type="match status" value="1"/>
</dbReference>
<accession>A0ABV6ZV21</accession>
<dbReference type="InterPro" id="IPR020476">
    <property type="entry name" value="Nudix_hydrolase"/>
</dbReference>
<keyword evidence="6" id="KW-1185">Reference proteome</keyword>
<gene>
    <name evidence="5" type="ORF">ACFOOR_03990</name>
</gene>
<proteinExistence type="inferred from homology"/>
<dbReference type="CDD" id="cd04673">
    <property type="entry name" value="NUDIX_ADPRase"/>
    <property type="match status" value="1"/>
</dbReference>
<comment type="caution">
    <text evidence="5">The sequence shown here is derived from an EMBL/GenBank/DDBJ whole genome shotgun (WGS) entry which is preliminary data.</text>
</comment>
<keyword evidence="2 3" id="KW-0378">Hydrolase</keyword>
<dbReference type="InterPro" id="IPR015797">
    <property type="entry name" value="NUDIX_hydrolase-like_dom_sf"/>
</dbReference>
<dbReference type="Pfam" id="PF00293">
    <property type="entry name" value="NUDIX"/>
    <property type="match status" value="1"/>
</dbReference>
<feature type="domain" description="Nudix hydrolase" evidence="4">
    <location>
        <begin position="5"/>
        <end position="132"/>
    </location>
</feature>
<protein>
    <submittedName>
        <fullName evidence="5">NUDIX hydrolase</fullName>
    </submittedName>
</protein>
<dbReference type="PROSITE" id="PS51462">
    <property type="entry name" value="NUDIX"/>
    <property type="match status" value="1"/>
</dbReference>